<protein>
    <submittedName>
        <fullName evidence="1">Uncharacterized protein</fullName>
    </submittedName>
</protein>
<dbReference type="Proteomes" id="UP001060085">
    <property type="component" value="Linkage Group LG01"/>
</dbReference>
<proteinExistence type="predicted"/>
<accession>A0ACC0C4A0</accession>
<gene>
    <name evidence="1" type="ORF">M9H77_00986</name>
</gene>
<dbReference type="EMBL" id="CM044701">
    <property type="protein sequence ID" value="KAI5679759.1"/>
    <property type="molecule type" value="Genomic_DNA"/>
</dbReference>
<evidence type="ECO:0000313" key="1">
    <source>
        <dbReference type="EMBL" id="KAI5679759.1"/>
    </source>
</evidence>
<keyword evidence="2" id="KW-1185">Reference proteome</keyword>
<evidence type="ECO:0000313" key="2">
    <source>
        <dbReference type="Proteomes" id="UP001060085"/>
    </source>
</evidence>
<reference evidence="2" key="1">
    <citation type="journal article" date="2023" name="Nat. Plants">
        <title>Single-cell RNA sequencing provides a high-resolution roadmap for understanding the multicellular compartmentation of specialized metabolism.</title>
        <authorList>
            <person name="Sun S."/>
            <person name="Shen X."/>
            <person name="Li Y."/>
            <person name="Li Y."/>
            <person name="Wang S."/>
            <person name="Li R."/>
            <person name="Zhang H."/>
            <person name="Shen G."/>
            <person name="Guo B."/>
            <person name="Wei J."/>
            <person name="Xu J."/>
            <person name="St-Pierre B."/>
            <person name="Chen S."/>
            <person name="Sun C."/>
        </authorList>
    </citation>
    <scope>NUCLEOTIDE SEQUENCE [LARGE SCALE GENOMIC DNA]</scope>
</reference>
<sequence length="216" mass="25238">MGHFNDDRSSTNLNKEEEEDIISLADELLEDSSTHEEYAAGWPDFMDFHGLSVDEQVDYSSNNHSHNNPHDELIISSMKQDDDEDDERNMCLNLRLNYEQVLEAWPHRTPIWAAAAADDDAYEGEVAMAMEEEEERRRREARVIRYREKRQSRLFSNKIRYQVRKMNADKRPRLKVIIIIYIIRLGVGQSGRNFMGEGFCFLILLNNFSCISSKGQ</sequence>
<name>A0ACC0C4A0_CATRO</name>
<comment type="caution">
    <text evidence="1">The sequence shown here is derived from an EMBL/GenBank/DDBJ whole genome shotgun (WGS) entry which is preliminary data.</text>
</comment>
<organism evidence="1 2">
    <name type="scientific">Catharanthus roseus</name>
    <name type="common">Madagascar periwinkle</name>
    <name type="synonym">Vinca rosea</name>
    <dbReference type="NCBI Taxonomy" id="4058"/>
    <lineage>
        <taxon>Eukaryota</taxon>
        <taxon>Viridiplantae</taxon>
        <taxon>Streptophyta</taxon>
        <taxon>Embryophyta</taxon>
        <taxon>Tracheophyta</taxon>
        <taxon>Spermatophyta</taxon>
        <taxon>Magnoliopsida</taxon>
        <taxon>eudicotyledons</taxon>
        <taxon>Gunneridae</taxon>
        <taxon>Pentapetalae</taxon>
        <taxon>asterids</taxon>
        <taxon>lamiids</taxon>
        <taxon>Gentianales</taxon>
        <taxon>Apocynaceae</taxon>
        <taxon>Rauvolfioideae</taxon>
        <taxon>Vinceae</taxon>
        <taxon>Catharanthinae</taxon>
        <taxon>Catharanthus</taxon>
    </lineage>
</organism>